<proteinExistence type="predicted"/>
<dbReference type="NCBIfam" id="NF047356">
    <property type="entry name" value="RNA_bind_RnpM"/>
    <property type="match status" value="1"/>
</dbReference>
<dbReference type="SUPFAM" id="SSF64376">
    <property type="entry name" value="YlxR-like"/>
    <property type="match status" value="1"/>
</dbReference>
<gene>
    <name evidence="2" type="ORF">Q757_07055</name>
</gene>
<accession>A0ABR4XPV4</accession>
<dbReference type="Gene3D" id="3.30.1230.10">
    <property type="entry name" value="YlxR-like"/>
    <property type="match status" value="1"/>
</dbReference>
<sequence length="113" mass="13334">MKKKEQQIKKRKIPMRRELVSGQMLPKKDMIRIVRTPEDKLVIDPSGRQNGRGAYLAIDGKLAKRAKKEKVLDSVFQRTVPDEFYDQIIDYVVHQQARRELFSHERIIKTENS</sequence>
<evidence type="ECO:0000259" key="1">
    <source>
        <dbReference type="Pfam" id="PF04296"/>
    </source>
</evidence>
<dbReference type="PANTHER" id="PTHR34215">
    <property type="entry name" value="BLL0784 PROTEIN"/>
    <property type="match status" value="1"/>
</dbReference>
<dbReference type="InterPro" id="IPR037465">
    <property type="entry name" value="YlxR"/>
</dbReference>
<protein>
    <recommendedName>
        <fullName evidence="1">YlxR domain-containing protein</fullName>
    </recommendedName>
</protein>
<dbReference type="InterPro" id="IPR007393">
    <property type="entry name" value="YlxR_dom"/>
</dbReference>
<name>A0ABR4XPV4_9LACO</name>
<comment type="caution">
    <text evidence="2">The sequence shown here is derived from an EMBL/GenBank/DDBJ whole genome shotgun (WGS) entry which is preliminary data.</text>
</comment>
<dbReference type="EMBL" id="AXCV01000349">
    <property type="protein sequence ID" value="KGO29286.1"/>
    <property type="molecule type" value="Genomic_DNA"/>
</dbReference>
<feature type="domain" description="YlxR" evidence="1">
    <location>
        <begin position="16"/>
        <end position="88"/>
    </location>
</feature>
<evidence type="ECO:0000313" key="3">
    <source>
        <dbReference type="Proteomes" id="UP000030023"/>
    </source>
</evidence>
<dbReference type="PANTHER" id="PTHR34215:SF1">
    <property type="entry name" value="YLXR DOMAIN-CONTAINING PROTEIN"/>
    <property type="match status" value="1"/>
</dbReference>
<organism evidence="2 3">
    <name type="scientific">Oenococcus alcoholitolerans</name>
    <dbReference type="NCBI Taxonomy" id="931074"/>
    <lineage>
        <taxon>Bacteria</taxon>
        <taxon>Bacillati</taxon>
        <taxon>Bacillota</taxon>
        <taxon>Bacilli</taxon>
        <taxon>Lactobacillales</taxon>
        <taxon>Lactobacillaceae</taxon>
        <taxon>Oenococcus</taxon>
    </lineage>
</organism>
<dbReference type="Proteomes" id="UP000030023">
    <property type="component" value="Unassembled WGS sequence"/>
</dbReference>
<reference evidence="2 3" key="1">
    <citation type="journal article" date="2014" name="Antonie Van Leeuwenhoek">
        <title>Oenococcus alcoholitolerans sp. nov., a lactic acid bacteria isolated from cachaca and ethanol fermentation processes.</title>
        <authorList>
            <person name="Badotti F."/>
            <person name="Moreira A.P."/>
            <person name="Tonon L.A."/>
            <person name="de Lucena B.T."/>
            <person name="Gomes Fde C."/>
            <person name="Kruger R."/>
            <person name="Thompson C.C."/>
            <person name="de Morais M.A.Jr."/>
            <person name="Rosa C.A."/>
            <person name="Thompson F.L."/>
        </authorList>
    </citation>
    <scope>NUCLEOTIDE SEQUENCE [LARGE SCALE GENOMIC DNA]</scope>
    <source>
        <strain evidence="2 3">UFRJ-M7.2.18</strain>
    </source>
</reference>
<dbReference type="CDD" id="cd00279">
    <property type="entry name" value="YlxR"/>
    <property type="match status" value="1"/>
</dbReference>
<keyword evidence="3" id="KW-1185">Reference proteome</keyword>
<evidence type="ECO:0000313" key="2">
    <source>
        <dbReference type="EMBL" id="KGO29286.1"/>
    </source>
</evidence>
<dbReference type="InterPro" id="IPR035931">
    <property type="entry name" value="YlxR-like_sf"/>
</dbReference>
<dbReference type="Pfam" id="PF04296">
    <property type="entry name" value="YlxR"/>
    <property type="match status" value="1"/>
</dbReference>